<feature type="domain" description="Heparinase II N-terminal" evidence="4">
    <location>
        <begin position="71"/>
        <end position="466"/>
    </location>
</feature>
<evidence type="ECO:0000313" key="6">
    <source>
        <dbReference type="Proteomes" id="UP000215086"/>
    </source>
</evidence>
<protein>
    <submittedName>
        <fullName evidence="5">Oligo alginate lyase</fullName>
    </submittedName>
</protein>
<dbReference type="OrthoDB" id="9772435at2"/>
<keyword evidence="6" id="KW-1185">Reference proteome</keyword>
<dbReference type="InterPro" id="IPR032518">
    <property type="entry name" value="HepII_N"/>
</dbReference>
<dbReference type="Gene3D" id="2.60.40.10">
    <property type="entry name" value="Immunoglobulins"/>
    <property type="match status" value="1"/>
</dbReference>
<dbReference type="KEGG" id="ttf:THTE_1440"/>
<dbReference type="SUPFAM" id="SSF48230">
    <property type="entry name" value="Chondroitin AC/alginate lyase"/>
    <property type="match status" value="1"/>
</dbReference>
<accession>A0A286RDM3</accession>
<dbReference type="Pfam" id="PF16332">
    <property type="entry name" value="DUF4962"/>
    <property type="match status" value="1"/>
</dbReference>
<comment type="subcellular location">
    <subcellularLocation>
        <location evidence="1">Cell envelope</location>
    </subcellularLocation>
</comment>
<evidence type="ECO:0000313" key="5">
    <source>
        <dbReference type="EMBL" id="ASV74042.1"/>
    </source>
</evidence>
<dbReference type="InterPro" id="IPR012480">
    <property type="entry name" value="Hepar_II_III_C"/>
</dbReference>
<organism evidence="5 6">
    <name type="scientific">Thermogutta terrifontis</name>
    <dbReference type="NCBI Taxonomy" id="1331910"/>
    <lineage>
        <taxon>Bacteria</taxon>
        <taxon>Pseudomonadati</taxon>
        <taxon>Planctomycetota</taxon>
        <taxon>Planctomycetia</taxon>
        <taxon>Pirellulales</taxon>
        <taxon>Thermoguttaceae</taxon>
        <taxon>Thermogutta</taxon>
    </lineage>
</organism>
<name>A0A286RDM3_9BACT</name>
<dbReference type="RefSeq" id="WP_095414481.1">
    <property type="nucleotide sequence ID" value="NZ_CP018477.1"/>
</dbReference>
<reference evidence="5 6" key="1">
    <citation type="journal article" name="Front. Microbiol.">
        <title>Sugar Metabolism of the First Thermophilic Planctomycete Thermogutta terrifontis: Comparative Genomic and Transcriptomic Approaches.</title>
        <authorList>
            <person name="Elcheninov A.G."/>
            <person name="Menzel P."/>
            <person name="Gudbergsdottir S.R."/>
            <person name="Slesarev A.I."/>
            <person name="Kadnikov V.V."/>
            <person name="Krogh A."/>
            <person name="Bonch-Osmolovskaya E.A."/>
            <person name="Peng X."/>
            <person name="Kublanov I.V."/>
        </authorList>
    </citation>
    <scope>NUCLEOTIDE SEQUENCE [LARGE SCALE GENOMIC DNA]</scope>
    <source>
        <strain evidence="5 6">R1</strain>
    </source>
</reference>
<evidence type="ECO:0000256" key="2">
    <source>
        <dbReference type="SAM" id="MobiDB-lite"/>
    </source>
</evidence>
<keyword evidence="5" id="KW-0456">Lyase</keyword>
<dbReference type="InterPro" id="IPR008929">
    <property type="entry name" value="Chondroitin_lyas"/>
</dbReference>
<dbReference type="GO" id="GO:0030313">
    <property type="term" value="C:cell envelope"/>
    <property type="evidence" value="ECO:0007669"/>
    <property type="project" value="UniProtKB-SubCell"/>
</dbReference>
<dbReference type="AlphaFoldDB" id="A0A286RDM3"/>
<sequence>MNRSIGLHTAFSLLFALSSVLWTGVRASGQESRLALDESPAQPGEWGYRPEDQSISATDPPAFSWRPQNNIQDWEIQVARDSDFRDMVYEARGIIWNVHCPPKTFGAGRYFWRYRGRNQAVVTHWSRVRQFTIPPHAVSMPMPSRDELLARIPADHPRLFIRPEDLPRLRAAAKGELKDLWERLVARCENALRNPPPTEEPPKYPPNIETKSDEWAKIWWGNREYTIRALGTSALLGFVYRVGGHRPYGELAKRILLDCAKWDPVGSTGFRYNDEAGMPYAYYFSRTYTFVYDLLTEEERQKCREVMRIRGTEMYRTLCPRHFWRPYNSHANRAWHFLGEVGITFHGEIPEADDWTWFALNVFFNTYPVWCDDDGGWHEGSSYWASYMERFTWWADIMRATFRINAFQKPYFSKAGYYALYLMPPHAVTGGFGDLACTREARSNVPLMSIFAVQARNPHWMWYVESMGGPPQPREFWEFVRGTLPKVVSQPPDDLPTSRVFRGTGQAALNTTLLDARDNIQILFKSSPFGTQSHGYDANNSFLLTAYNARLFVSSGRRDLYGSAHHVRWMWSTRSVNSITVDGIGQVPHSAETRGQITAFYTSPEIDVVEGEAGPCYRDPGDPQGKGQPLLRRFTRTIIFLKPEWIVIYDRLVATRPVQYQYWLHSPEKMEVDGNRVVARVGQVECPVQFLTPERLSFTQTNEYDPNPRPRITVREWHLTAETPEKSSQIEFLALYHPHRMGNDRSAQVTWKPQEGGYVLVLNWPGETATLLLPKDEAQSLQSGDLRTKGKILISRGKNDGRSVRTVVVDGVVPAPP</sequence>
<dbReference type="Proteomes" id="UP000215086">
    <property type="component" value="Chromosome"/>
</dbReference>
<evidence type="ECO:0000259" key="3">
    <source>
        <dbReference type="Pfam" id="PF07940"/>
    </source>
</evidence>
<feature type="region of interest" description="Disordered" evidence="2">
    <location>
        <begin position="33"/>
        <end position="53"/>
    </location>
</feature>
<dbReference type="InterPro" id="IPR013783">
    <property type="entry name" value="Ig-like_fold"/>
</dbReference>
<dbReference type="Gene3D" id="2.70.98.70">
    <property type="match status" value="1"/>
</dbReference>
<dbReference type="EMBL" id="CP018477">
    <property type="protein sequence ID" value="ASV74042.1"/>
    <property type="molecule type" value="Genomic_DNA"/>
</dbReference>
<proteinExistence type="predicted"/>
<dbReference type="Gene3D" id="1.50.10.100">
    <property type="entry name" value="Chondroitin AC/alginate lyase"/>
    <property type="match status" value="1"/>
</dbReference>
<evidence type="ECO:0000259" key="4">
    <source>
        <dbReference type="Pfam" id="PF16332"/>
    </source>
</evidence>
<evidence type="ECO:0000256" key="1">
    <source>
        <dbReference type="ARBA" id="ARBA00004196"/>
    </source>
</evidence>
<dbReference type="GO" id="GO:0016829">
    <property type="term" value="F:lyase activity"/>
    <property type="evidence" value="ECO:0007669"/>
    <property type="project" value="UniProtKB-KW"/>
</dbReference>
<dbReference type="Pfam" id="PF07940">
    <property type="entry name" value="Hepar_II_III_C"/>
    <property type="match status" value="1"/>
</dbReference>
<gene>
    <name evidence="5" type="ORF">THTE_1440</name>
</gene>
<feature type="domain" description="Heparinase II/III-like C-terminal" evidence="3">
    <location>
        <begin position="497"/>
        <end position="730"/>
    </location>
</feature>